<dbReference type="GO" id="GO:0016788">
    <property type="term" value="F:hydrolase activity, acting on ester bonds"/>
    <property type="evidence" value="ECO:0007669"/>
    <property type="project" value="UniProtKB-UniRule"/>
</dbReference>
<gene>
    <name evidence="7" type="ORF">SAMN05216378_2934</name>
</gene>
<accession>A0A1I1Z3B8</accession>
<evidence type="ECO:0000313" key="8">
    <source>
        <dbReference type="Proteomes" id="UP000198855"/>
    </source>
</evidence>
<keyword evidence="4 5" id="KW-0378">Hydrolase</keyword>
<dbReference type="GO" id="GO:0000967">
    <property type="term" value="P:rRNA 5'-end processing"/>
    <property type="evidence" value="ECO:0007669"/>
    <property type="project" value="UniProtKB-UniRule"/>
</dbReference>
<dbReference type="EC" id="3.1.-.-" evidence="5"/>
<comment type="subcellular location">
    <subcellularLocation>
        <location evidence="5">Cytoplasm</location>
    </subcellularLocation>
</comment>
<evidence type="ECO:0000259" key="6">
    <source>
        <dbReference type="SMART" id="SM00732"/>
    </source>
</evidence>
<sequence>MRTMGLDYGDRNIGVAVSDAFGWTAQGIETVQKRRDGGELVRIAELVKEHEVTEIVVGLPKNMNNTIGPRGEISMAFAEQLQQTLNLPVHLWDERLTTVSAERTLIEADVSRKKRKLVIDKMAATLILQNYLDSKTKR</sequence>
<proteinExistence type="inferred from homology"/>
<dbReference type="SMART" id="SM00732">
    <property type="entry name" value="YqgFc"/>
    <property type="match status" value="1"/>
</dbReference>
<dbReference type="Pfam" id="PF03652">
    <property type="entry name" value="RuvX"/>
    <property type="match status" value="1"/>
</dbReference>
<dbReference type="HAMAP" id="MF_00651">
    <property type="entry name" value="Nuclease_YqgF"/>
    <property type="match status" value="1"/>
</dbReference>
<comment type="similarity">
    <text evidence="5">Belongs to the YqgF HJR family.</text>
</comment>
<evidence type="ECO:0000256" key="5">
    <source>
        <dbReference type="HAMAP-Rule" id="MF_00651"/>
    </source>
</evidence>
<name>A0A1I1Z3B8_9BACL</name>
<organism evidence="7 8">
    <name type="scientific">Paenibacillus catalpae</name>
    <dbReference type="NCBI Taxonomy" id="1045775"/>
    <lineage>
        <taxon>Bacteria</taxon>
        <taxon>Bacillati</taxon>
        <taxon>Bacillota</taxon>
        <taxon>Bacilli</taxon>
        <taxon>Bacillales</taxon>
        <taxon>Paenibacillaceae</taxon>
        <taxon>Paenibacillus</taxon>
    </lineage>
</organism>
<dbReference type="InterPro" id="IPR006641">
    <property type="entry name" value="YqgF/RNaseH-like_dom"/>
</dbReference>
<dbReference type="Proteomes" id="UP000198855">
    <property type="component" value="Unassembled WGS sequence"/>
</dbReference>
<dbReference type="InterPro" id="IPR037027">
    <property type="entry name" value="YqgF/RNaseH-like_dom_sf"/>
</dbReference>
<dbReference type="GO" id="GO:0004518">
    <property type="term" value="F:nuclease activity"/>
    <property type="evidence" value="ECO:0007669"/>
    <property type="project" value="UniProtKB-KW"/>
</dbReference>
<dbReference type="InterPro" id="IPR012337">
    <property type="entry name" value="RNaseH-like_sf"/>
</dbReference>
<reference evidence="8" key="1">
    <citation type="submission" date="2016-10" db="EMBL/GenBank/DDBJ databases">
        <authorList>
            <person name="Varghese N."/>
            <person name="Submissions S."/>
        </authorList>
    </citation>
    <scope>NUCLEOTIDE SEQUENCE [LARGE SCALE GENOMIC DNA]</scope>
    <source>
        <strain evidence="8">CGMCC 1.10784</strain>
    </source>
</reference>
<keyword evidence="3 5" id="KW-0540">Nuclease</keyword>
<dbReference type="CDD" id="cd16964">
    <property type="entry name" value="YqgF"/>
    <property type="match status" value="1"/>
</dbReference>
<dbReference type="Gene3D" id="3.30.420.140">
    <property type="entry name" value="YqgF/RNase H-like domain"/>
    <property type="match status" value="1"/>
</dbReference>
<dbReference type="EMBL" id="FOMT01000002">
    <property type="protein sequence ID" value="SFE26316.1"/>
    <property type="molecule type" value="Genomic_DNA"/>
</dbReference>
<dbReference type="RefSeq" id="WP_175532853.1">
    <property type="nucleotide sequence ID" value="NZ_FOMT01000002.1"/>
</dbReference>
<keyword evidence="8" id="KW-1185">Reference proteome</keyword>
<dbReference type="AlphaFoldDB" id="A0A1I1Z3B8"/>
<comment type="function">
    <text evidence="5">Could be a nuclease involved in processing of the 5'-end of pre-16S rRNA.</text>
</comment>
<feature type="domain" description="YqgF/RNase H-like" evidence="6">
    <location>
        <begin position="1"/>
        <end position="101"/>
    </location>
</feature>
<keyword evidence="1 5" id="KW-0963">Cytoplasm</keyword>
<keyword evidence="2 5" id="KW-0690">Ribosome biogenesis</keyword>
<evidence type="ECO:0000256" key="1">
    <source>
        <dbReference type="ARBA" id="ARBA00022490"/>
    </source>
</evidence>
<dbReference type="PANTHER" id="PTHR33317:SF4">
    <property type="entry name" value="POLYNUCLEOTIDYL TRANSFERASE, RIBONUCLEASE H-LIKE SUPERFAMILY PROTEIN"/>
    <property type="match status" value="1"/>
</dbReference>
<dbReference type="InterPro" id="IPR005227">
    <property type="entry name" value="YqgF"/>
</dbReference>
<dbReference type="STRING" id="1045775.SAMN05216378_2934"/>
<evidence type="ECO:0000313" key="7">
    <source>
        <dbReference type="EMBL" id="SFE26316.1"/>
    </source>
</evidence>
<dbReference type="GO" id="GO:0005829">
    <property type="term" value="C:cytosol"/>
    <property type="evidence" value="ECO:0007669"/>
    <property type="project" value="TreeGrafter"/>
</dbReference>
<dbReference type="SUPFAM" id="SSF53098">
    <property type="entry name" value="Ribonuclease H-like"/>
    <property type="match status" value="1"/>
</dbReference>
<evidence type="ECO:0000256" key="2">
    <source>
        <dbReference type="ARBA" id="ARBA00022517"/>
    </source>
</evidence>
<evidence type="ECO:0000256" key="3">
    <source>
        <dbReference type="ARBA" id="ARBA00022722"/>
    </source>
</evidence>
<dbReference type="NCBIfam" id="TIGR00250">
    <property type="entry name" value="RNAse_H_YqgF"/>
    <property type="match status" value="1"/>
</dbReference>
<protein>
    <recommendedName>
        <fullName evidence="5">Putative pre-16S rRNA nuclease</fullName>
        <ecNumber evidence="5">3.1.-.-</ecNumber>
    </recommendedName>
</protein>
<dbReference type="PANTHER" id="PTHR33317">
    <property type="entry name" value="POLYNUCLEOTIDYL TRANSFERASE, RIBONUCLEASE H-LIKE SUPERFAMILY PROTEIN"/>
    <property type="match status" value="1"/>
</dbReference>
<evidence type="ECO:0000256" key="4">
    <source>
        <dbReference type="ARBA" id="ARBA00022801"/>
    </source>
</evidence>